<comment type="caution">
    <text evidence="1">The sequence shown here is derived from an EMBL/GenBank/DDBJ whole genome shotgun (WGS) entry which is preliminary data.</text>
</comment>
<name>A0ABD6EYE3_9BILA</name>
<organism evidence="1 2">
    <name type="scientific">Gnathostoma spinigerum</name>
    <dbReference type="NCBI Taxonomy" id="75299"/>
    <lineage>
        <taxon>Eukaryota</taxon>
        <taxon>Metazoa</taxon>
        <taxon>Ecdysozoa</taxon>
        <taxon>Nematoda</taxon>
        <taxon>Chromadorea</taxon>
        <taxon>Rhabditida</taxon>
        <taxon>Spirurina</taxon>
        <taxon>Gnathostomatomorpha</taxon>
        <taxon>Gnathostomatoidea</taxon>
        <taxon>Gnathostomatidae</taxon>
        <taxon>Gnathostoma</taxon>
    </lineage>
</organism>
<gene>
    <name evidence="1" type="ORF">AB6A40_010811</name>
</gene>
<accession>A0ABD6EYE3</accession>
<dbReference type="AlphaFoldDB" id="A0ABD6EYE3"/>
<evidence type="ECO:0000313" key="1">
    <source>
        <dbReference type="EMBL" id="MFH4984102.1"/>
    </source>
</evidence>
<sequence>MRRRSDPIQTSTVAMCGFIIWLLNNFGQPTLLRFNAFSSSTHLWGKVQPLDFLKITVMIEEDMNEKISCLFLSSPFSASFDFLFGTANPLWMKSCCEKHPSFLIDACIPSLLDLASR</sequence>
<proteinExistence type="predicted"/>
<protein>
    <submittedName>
        <fullName evidence="1">Uncharacterized protein</fullName>
    </submittedName>
</protein>
<dbReference type="EMBL" id="JBGFUD010015227">
    <property type="protein sequence ID" value="MFH4984102.1"/>
    <property type="molecule type" value="Genomic_DNA"/>
</dbReference>
<reference evidence="1 2" key="1">
    <citation type="submission" date="2024-08" db="EMBL/GenBank/DDBJ databases">
        <title>Gnathostoma spinigerum genome.</title>
        <authorList>
            <person name="Gonzalez-Bertolin B."/>
            <person name="Monzon S."/>
            <person name="Zaballos A."/>
            <person name="Jimenez P."/>
            <person name="Dekumyoy P."/>
            <person name="Varona S."/>
            <person name="Cuesta I."/>
            <person name="Sumanam S."/>
            <person name="Adisakwattana P."/>
            <person name="Gasser R.B."/>
            <person name="Hernandez-Gonzalez A."/>
            <person name="Young N.D."/>
            <person name="Perteguer M.J."/>
        </authorList>
    </citation>
    <scope>NUCLEOTIDE SEQUENCE [LARGE SCALE GENOMIC DNA]</scope>
    <source>
        <strain evidence="1">AL3</strain>
        <tissue evidence="1">Liver</tissue>
    </source>
</reference>
<keyword evidence="2" id="KW-1185">Reference proteome</keyword>
<evidence type="ECO:0000313" key="2">
    <source>
        <dbReference type="Proteomes" id="UP001608902"/>
    </source>
</evidence>
<dbReference type="Proteomes" id="UP001608902">
    <property type="component" value="Unassembled WGS sequence"/>
</dbReference>